<keyword evidence="2" id="KW-1185">Reference proteome</keyword>
<dbReference type="EMBL" id="PGGS01000365">
    <property type="protein sequence ID" value="PNH04708.1"/>
    <property type="molecule type" value="Genomic_DNA"/>
</dbReference>
<evidence type="ECO:0000313" key="1">
    <source>
        <dbReference type="EMBL" id="PNH04708.1"/>
    </source>
</evidence>
<gene>
    <name evidence="1" type="ORF">TSOC_009087</name>
</gene>
<comment type="caution">
    <text evidence="1">The sequence shown here is derived from an EMBL/GenBank/DDBJ whole genome shotgun (WGS) entry which is preliminary data.</text>
</comment>
<dbReference type="Proteomes" id="UP000236333">
    <property type="component" value="Unassembled WGS sequence"/>
</dbReference>
<sequence length="125" mass="12466">MRGEGGSQDGRPGVAVLPWLAPQVVAFSQAHAASAEPLISSGQLVGRRVAFVLTAAFSFQDARAGPEVLPPGIYCGRVSEGLGPGCQEDVCGCGCPGGHDFFFVRVQQGGGGGASGGGGTGWGAY</sequence>
<protein>
    <submittedName>
        <fullName evidence="1">Uncharacterized protein</fullName>
    </submittedName>
</protein>
<name>A0A2J7ZWS3_9CHLO</name>
<organism evidence="1 2">
    <name type="scientific">Tetrabaena socialis</name>
    <dbReference type="NCBI Taxonomy" id="47790"/>
    <lineage>
        <taxon>Eukaryota</taxon>
        <taxon>Viridiplantae</taxon>
        <taxon>Chlorophyta</taxon>
        <taxon>core chlorophytes</taxon>
        <taxon>Chlorophyceae</taxon>
        <taxon>CS clade</taxon>
        <taxon>Chlamydomonadales</taxon>
        <taxon>Tetrabaenaceae</taxon>
        <taxon>Tetrabaena</taxon>
    </lineage>
</organism>
<proteinExistence type="predicted"/>
<evidence type="ECO:0000313" key="2">
    <source>
        <dbReference type="Proteomes" id="UP000236333"/>
    </source>
</evidence>
<accession>A0A2J7ZWS3</accession>
<reference evidence="1 2" key="1">
    <citation type="journal article" date="2017" name="Mol. Biol. Evol.">
        <title>The 4-celled Tetrabaena socialis nuclear genome reveals the essential components for genetic control of cell number at the origin of multicellularity in the volvocine lineage.</title>
        <authorList>
            <person name="Featherston J."/>
            <person name="Arakaki Y."/>
            <person name="Hanschen E.R."/>
            <person name="Ferris P.J."/>
            <person name="Michod R.E."/>
            <person name="Olson B.J.S.C."/>
            <person name="Nozaki H."/>
            <person name="Durand P.M."/>
        </authorList>
    </citation>
    <scope>NUCLEOTIDE SEQUENCE [LARGE SCALE GENOMIC DNA]</scope>
    <source>
        <strain evidence="1 2">NIES-571</strain>
    </source>
</reference>
<dbReference type="AlphaFoldDB" id="A0A2J7ZWS3"/>
<dbReference type="OrthoDB" id="542944at2759"/>